<accession>A0A0F4Z0W4</accession>
<evidence type="ECO:0000313" key="2">
    <source>
        <dbReference type="EMBL" id="KKA24147.1"/>
    </source>
</evidence>
<feature type="compositionally biased region" description="Polar residues" evidence="1">
    <location>
        <begin position="85"/>
        <end position="99"/>
    </location>
</feature>
<name>A0A0F4Z0W4_RASE3</name>
<feature type="region of interest" description="Disordered" evidence="1">
    <location>
        <begin position="247"/>
        <end position="321"/>
    </location>
</feature>
<protein>
    <recommendedName>
        <fullName evidence="4">N-acetyltransferase domain-containing protein</fullName>
    </recommendedName>
</protein>
<sequence length="811" mass="91881">MEDKVAPRSKDDDSNVELWQRYQTARENLRTKTDFFDKYKAPITRRINPPDDPALNRSLVRAEHATSKEESTAHSAPLVKHTSKQSEPSSVANRSSSHNLYNASPVLKQAEWDSGSLKTAPSHGDNPGQGTLVESCAQSVSPQVAVINTSPVSKNHALDGRDSFHGREVVTHHPKINSESQPEDAQVRTETQATKFLQNSAQTSGLGSSGPAAAREIESLKHTELSKTKVKMSDTDQSEEVLLHRYRGKGQAKASNSQVQESQTKSSIPQDKLTDRPEPGPAPLGDTPIYFSVDNSSYSEQKPQPEKRKGVRQTEATPEAKEELRRLQQEIRAQVGKCKLKTDDRLDSNPETLMKARTGPGTDPTSVIYRRVIKRLDVGRADSVFTFPPDMSEKEKHELQWTLYAQDVRAYPEIEEGHVVLSSHPRPKESSTPDGSPCGEIPPCPTPQEIVDSVNWDDINNWEFGDLARRADWEYSPAVWNAPVQYRNWFYAWLDSTMHICHYADIYHKSFFDGTAHPDGLKGMFIPNIEHPEAKRNTEDEKTNPHYHETVDGYRFNYITQQKKEQADSEIRRREARAQYLAAMRTPPSSNPNVPKANIYLRPAEVGDIPELLSLYNWYVANATQCVDVTALAGPDMRQRIEDCKREKLPFIVAVERKSATFNCRLRRDQNENVMGYALATDFMGARTIGRHTAEIEIFVHHTKRDQGVGRCLMDKLLEICDPTYLGRGGYFFDSDLEDHGCYSPGSSRRLARLVIAMSYSEDDPSDYLRVKEWLMRRHRFEEQGLLKGAARKFDKFLNVSYLVRAIPWIV</sequence>
<evidence type="ECO:0000256" key="1">
    <source>
        <dbReference type="SAM" id="MobiDB-lite"/>
    </source>
</evidence>
<feature type="region of interest" description="Disordered" evidence="1">
    <location>
        <begin position="41"/>
        <end position="99"/>
    </location>
</feature>
<dbReference type="AlphaFoldDB" id="A0A0F4Z0W4"/>
<dbReference type="Gene3D" id="3.40.630.30">
    <property type="match status" value="1"/>
</dbReference>
<feature type="region of interest" description="Disordered" evidence="1">
    <location>
        <begin position="421"/>
        <end position="442"/>
    </location>
</feature>
<reference evidence="2 3" key="1">
    <citation type="submission" date="2015-04" db="EMBL/GenBank/DDBJ databases">
        <authorList>
            <person name="Heijne W.H."/>
            <person name="Fedorova N.D."/>
            <person name="Nierman W.C."/>
            <person name="Vollebregt A.W."/>
            <person name="Zhao Z."/>
            <person name="Wu L."/>
            <person name="Kumar M."/>
            <person name="Stam H."/>
            <person name="van den Berg M.A."/>
            <person name="Pel H.J."/>
        </authorList>
    </citation>
    <scope>NUCLEOTIDE SEQUENCE [LARGE SCALE GENOMIC DNA]</scope>
    <source>
        <strain evidence="2 3">CBS 393.64</strain>
    </source>
</reference>
<feature type="compositionally biased region" description="Basic and acidic residues" evidence="1">
    <location>
        <begin position="220"/>
        <end position="234"/>
    </location>
</feature>
<feature type="region of interest" description="Disordered" evidence="1">
    <location>
        <begin position="220"/>
        <end position="239"/>
    </location>
</feature>
<evidence type="ECO:0008006" key="4">
    <source>
        <dbReference type="Google" id="ProtNLM"/>
    </source>
</evidence>
<feature type="compositionally biased region" description="Basic and acidic residues" evidence="1">
    <location>
        <begin position="60"/>
        <end position="72"/>
    </location>
</feature>
<dbReference type="OrthoDB" id="2129362at2759"/>
<dbReference type="Proteomes" id="UP000053958">
    <property type="component" value="Unassembled WGS sequence"/>
</dbReference>
<keyword evidence="3" id="KW-1185">Reference proteome</keyword>
<gene>
    <name evidence="2" type="ORF">T310_1799</name>
</gene>
<organism evidence="2 3">
    <name type="scientific">Rasamsonia emersonii (strain ATCC 16479 / CBS 393.64 / IMI 116815)</name>
    <dbReference type="NCBI Taxonomy" id="1408163"/>
    <lineage>
        <taxon>Eukaryota</taxon>
        <taxon>Fungi</taxon>
        <taxon>Dikarya</taxon>
        <taxon>Ascomycota</taxon>
        <taxon>Pezizomycotina</taxon>
        <taxon>Eurotiomycetes</taxon>
        <taxon>Eurotiomycetidae</taxon>
        <taxon>Eurotiales</taxon>
        <taxon>Trichocomaceae</taxon>
        <taxon>Rasamsonia</taxon>
    </lineage>
</organism>
<feature type="compositionally biased region" description="Polar residues" evidence="1">
    <location>
        <begin position="253"/>
        <end position="269"/>
    </location>
</feature>
<dbReference type="SUPFAM" id="SSF55729">
    <property type="entry name" value="Acyl-CoA N-acyltransferases (Nat)"/>
    <property type="match status" value="1"/>
</dbReference>
<comment type="caution">
    <text evidence="2">The sequence shown here is derived from an EMBL/GenBank/DDBJ whole genome shotgun (WGS) entry which is preliminary data.</text>
</comment>
<dbReference type="GeneID" id="25314150"/>
<feature type="compositionally biased region" description="Polar residues" evidence="1">
    <location>
        <begin position="293"/>
        <end position="302"/>
    </location>
</feature>
<feature type="region of interest" description="Disordered" evidence="1">
    <location>
        <begin position="343"/>
        <end position="362"/>
    </location>
</feature>
<evidence type="ECO:0000313" key="3">
    <source>
        <dbReference type="Proteomes" id="UP000053958"/>
    </source>
</evidence>
<feature type="region of interest" description="Disordered" evidence="1">
    <location>
        <begin position="114"/>
        <end position="133"/>
    </location>
</feature>
<proteinExistence type="predicted"/>
<dbReference type="CDD" id="cd04301">
    <property type="entry name" value="NAT_SF"/>
    <property type="match status" value="1"/>
</dbReference>
<dbReference type="EMBL" id="LASV01000073">
    <property type="protein sequence ID" value="KKA24147.1"/>
    <property type="molecule type" value="Genomic_DNA"/>
</dbReference>
<dbReference type="InterPro" id="IPR016181">
    <property type="entry name" value="Acyl_CoA_acyltransferase"/>
</dbReference>
<dbReference type="RefSeq" id="XP_013330759.1">
    <property type="nucleotide sequence ID" value="XM_013475305.1"/>
</dbReference>